<dbReference type="PANTHER" id="PTHR23028:SF53">
    <property type="entry name" value="ACYL_TRANSF_3 DOMAIN-CONTAINING PROTEIN"/>
    <property type="match status" value="1"/>
</dbReference>
<protein>
    <submittedName>
        <fullName evidence="3">Unannotated protein</fullName>
    </submittedName>
</protein>
<organism evidence="3">
    <name type="scientific">freshwater metagenome</name>
    <dbReference type="NCBI Taxonomy" id="449393"/>
    <lineage>
        <taxon>unclassified sequences</taxon>
        <taxon>metagenomes</taxon>
        <taxon>ecological metagenomes</taxon>
    </lineage>
</organism>
<dbReference type="AlphaFoldDB" id="A0A6J6UWU7"/>
<evidence type="ECO:0000259" key="2">
    <source>
        <dbReference type="Pfam" id="PF01757"/>
    </source>
</evidence>
<reference evidence="3" key="1">
    <citation type="submission" date="2020-05" db="EMBL/GenBank/DDBJ databases">
        <authorList>
            <person name="Chiriac C."/>
            <person name="Salcher M."/>
            <person name="Ghai R."/>
            <person name="Kavagutti S V."/>
        </authorList>
    </citation>
    <scope>NUCLEOTIDE SEQUENCE</scope>
</reference>
<proteinExistence type="predicted"/>
<accession>A0A6J6UWU7</accession>
<dbReference type="GO" id="GO:0000271">
    <property type="term" value="P:polysaccharide biosynthetic process"/>
    <property type="evidence" value="ECO:0007669"/>
    <property type="project" value="TreeGrafter"/>
</dbReference>
<keyword evidence="1" id="KW-1133">Transmembrane helix</keyword>
<feature type="domain" description="Acyltransferase 3" evidence="2">
    <location>
        <begin position="35"/>
        <end position="389"/>
    </location>
</feature>
<feature type="transmembrane region" description="Helical" evidence="1">
    <location>
        <begin position="165"/>
        <end position="188"/>
    </location>
</feature>
<feature type="transmembrane region" description="Helical" evidence="1">
    <location>
        <begin position="306"/>
        <end position="323"/>
    </location>
</feature>
<dbReference type="PANTHER" id="PTHR23028">
    <property type="entry name" value="ACETYLTRANSFERASE"/>
    <property type="match status" value="1"/>
</dbReference>
<dbReference type="Pfam" id="PF01757">
    <property type="entry name" value="Acyl_transf_3"/>
    <property type="match status" value="1"/>
</dbReference>
<evidence type="ECO:0000313" key="3">
    <source>
        <dbReference type="EMBL" id="CAB4763159.1"/>
    </source>
</evidence>
<evidence type="ECO:0000256" key="1">
    <source>
        <dbReference type="SAM" id="Phobius"/>
    </source>
</evidence>
<dbReference type="EMBL" id="CAEZYQ010000027">
    <property type="protein sequence ID" value="CAB4763159.1"/>
    <property type="molecule type" value="Genomic_DNA"/>
</dbReference>
<dbReference type="GO" id="GO:0016747">
    <property type="term" value="F:acyltransferase activity, transferring groups other than amino-acyl groups"/>
    <property type="evidence" value="ECO:0007669"/>
    <property type="project" value="InterPro"/>
</dbReference>
<dbReference type="InterPro" id="IPR050879">
    <property type="entry name" value="Acyltransferase_3"/>
</dbReference>
<feature type="transmembrane region" description="Helical" evidence="1">
    <location>
        <begin position="269"/>
        <end position="286"/>
    </location>
</feature>
<feature type="transmembrane region" description="Helical" evidence="1">
    <location>
        <begin position="335"/>
        <end position="357"/>
    </location>
</feature>
<dbReference type="InterPro" id="IPR002656">
    <property type="entry name" value="Acyl_transf_3_dom"/>
</dbReference>
<feature type="transmembrane region" description="Helical" evidence="1">
    <location>
        <begin position="72"/>
        <end position="100"/>
    </location>
</feature>
<sequence length="456" mass="50647">MTTTPTSFATERRNDHGFLRSTGRKGVTAGFVVRGVEGWRGVAALAIVGVHSWQVMDTDGDGIGPTYGSLQAVLAIVSVDLVVDLFFVLSGLLLFLPFVLAALDEERTIPSGDDFLWRRVFRFLPTYWLVVLVVWSLRNFGPTTADWLDLVEHVLLVQAFDSDRIFATIGPAWTLSVDWMFYVSLAIFGPPWARWVREVPGHGRRIARLLGPTATVAAASVLYKLNVDLVWEIDYDRWAWRFGPAAKADDFAIGMAAAVLMVWLGTRRIPVWASLLLASGGVWLLWNARRTYLYTPDTVLEILRHPVGALGWALILVAVMACRSDRPARAVDNPLLLRLSVVAFTVYLIHEPVAIGIRSLGLITYEPWGFVQNFLVISVISLAAAWVLHRVVEEPLVDVGSLRPRGGGRRDLYAELDLPPLPPLPPSLRPDHELRERVLAAAGHHRPDLSVEAPRP</sequence>
<keyword evidence="1" id="KW-0472">Membrane</keyword>
<feature type="transmembrane region" description="Helical" evidence="1">
    <location>
        <begin position="120"/>
        <end position="137"/>
    </location>
</feature>
<dbReference type="GO" id="GO:0016020">
    <property type="term" value="C:membrane"/>
    <property type="evidence" value="ECO:0007669"/>
    <property type="project" value="TreeGrafter"/>
</dbReference>
<gene>
    <name evidence="3" type="ORF">UFOPK2761_02801</name>
</gene>
<name>A0A6J6UWU7_9ZZZZ</name>
<keyword evidence="1" id="KW-0812">Transmembrane</keyword>
<feature type="transmembrane region" description="Helical" evidence="1">
    <location>
        <begin position="369"/>
        <end position="388"/>
    </location>
</feature>